<proteinExistence type="predicted"/>
<reference evidence="2" key="1">
    <citation type="submission" date="2022-11" db="UniProtKB">
        <authorList>
            <consortium name="WormBaseParasite"/>
        </authorList>
    </citation>
    <scope>IDENTIFICATION</scope>
</reference>
<organism evidence="1 2">
    <name type="scientific">Panagrolaimus sp. PS1159</name>
    <dbReference type="NCBI Taxonomy" id="55785"/>
    <lineage>
        <taxon>Eukaryota</taxon>
        <taxon>Metazoa</taxon>
        <taxon>Ecdysozoa</taxon>
        <taxon>Nematoda</taxon>
        <taxon>Chromadorea</taxon>
        <taxon>Rhabditida</taxon>
        <taxon>Tylenchina</taxon>
        <taxon>Panagrolaimomorpha</taxon>
        <taxon>Panagrolaimoidea</taxon>
        <taxon>Panagrolaimidae</taxon>
        <taxon>Panagrolaimus</taxon>
    </lineage>
</organism>
<accession>A0AC35FDY0</accession>
<evidence type="ECO:0000313" key="2">
    <source>
        <dbReference type="WBParaSite" id="PS1159_v2.g16525.t1"/>
    </source>
</evidence>
<sequence>MSQSALYLPNRTVILTFHSSSKLDFDHSGSQAWPVNDSIAVGTFKLVATAVPPPTINSKITISSETIIHVIKMNKMEANSVQTIELSKELRKENDNLELIFATSDIEYMISCITLYDDENMNVIRQLNVFNTSIILGTSLTIYKHSNCNNEFTEFSVKAKNVNSINCVFHNNFINLEDIMKTTKIFSMIAGSIHSCQLTLINKLGGEYAIKNLWTTSKNQNVLVFNDANDSVPIFQFNSKTTAKWRNIILNAMAYSFIIPIQSSLIIEFYSPFPSILFNEPLESFYETPFYGTSNFRSISYNQTYEICEGLLAMFTVSDIDLSDKGMLMIIDD</sequence>
<dbReference type="WBParaSite" id="PS1159_v2.g16525.t1">
    <property type="protein sequence ID" value="PS1159_v2.g16525.t1"/>
    <property type="gene ID" value="PS1159_v2.g16525"/>
</dbReference>
<name>A0AC35FDY0_9BILA</name>
<evidence type="ECO:0000313" key="1">
    <source>
        <dbReference type="Proteomes" id="UP000887580"/>
    </source>
</evidence>
<protein>
    <submittedName>
        <fullName evidence="2">Uncharacterized protein</fullName>
    </submittedName>
</protein>
<dbReference type="Proteomes" id="UP000887580">
    <property type="component" value="Unplaced"/>
</dbReference>